<organism evidence="2 3">
    <name type="scientific">Testicularia cyperi</name>
    <dbReference type="NCBI Taxonomy" id="1882483"/>
    <lineage>
        <taxon>Eukaryota</taxon>
        <taxon>Fungi</taxon>
        <taxon>Dikarya</taxon>
        <taxon>Basidiomycota</taxon>
        <taxon>Ustilaginomycotina</taxon>
        <taxon>Ustilaginomycetes</taxon>
        <taxon>Ustilaginales</taxon>
        <taxon>Anthracoideaceae</taxon>
        <taxon>Testicularia</taxon>
    </lineage>
</organism>
<proteinExistence type="predicted"/>
<name>A0A317XQW1_9BASI</name>
<dbReference type="AlphaFoldDB" id="A0A317XQW1"/>
<dbReference type="InParanoid" id="A0A317XQW1"/>
<dbReference type="Proteomes" id="UP000246740">
    <property type="component" value="Unassembled WGS sequence"/>
</dbReference>
<evidence type="ECO:0000313" key="2">
    <source>
        <dbReference type="EMBL" id="PWZ00696.1"/>
    </source>
</evidence>
<keyword evidence="1" id="KW-0812">Transmembrane</keyword>
<evidence type="ECO:0000313" key="3">
    <source>
        <dbReference type="Proteomes" id="UP000246740"/>
    </source>
</evidence>
<feature type="transmembrane region" description="Helical" evidence="1">
    <location>
        <begin position="64"/>
        <end position="85"/>
    </location>
</feature>
<evidence type="ECO:0008006" key="4">
    <source>
        <dbReference type="Google" id="ProtNLM"/>
    </source>
</evidence>
<keyword evidence="3" id="KW-1185">Reference proteome</keyword>
<evidence type="ECO:0000256" key="1">
    <source>
        <dbReference type="SAM" id="Phobius"/>
    </source>
</evidence>
<keyword evidence="1" id="KW-1133">Transmembrane helix</keyword>
<protein>
    <recommendedName>
        <fullName evidence="4">Transmembrane protein</fullName>
    </recommendedName>
</protein>
<keyword evidence="1" id="KW-0472">Membrane</keyword>
<gene>
    <name evidence="2" type="ORF">BCV70DRAFT_99658</name>
</gene>
<reference evidence="2 3" key="1">
    <citation type="journal article" date="2018" name="Mol. Biol. Evol.">
        <title>Broad Genomic Sampling Reveals a Smut Pathogenic Ancestry of the Fungal Clade Ustilaginomycotina.</title>
        <authorList>
            <person name="Kijpornyongpan T."/>
            <person name="Mondo S.J."/>
            <person name="Barry K."/>
            <person name="Sandor L."/>
            <person name="Lee J."/>
            <person name="Lipzen A."/>
            <person name="Pangilinan J."/>
            <person name="LaButti K."/>
            <person name="Hainaut M."/>
            <person name="Henrissat B."/>
            <person name="Grigoriev I.V."/>
            <person name="Spatafora J.W."/>
            <person name="Aime M.C."/>
        </authorList>
    </citation>
    <scope>NUCLEOTIDE SEQUENCE [LARGE SCALE GENOMIC DNA]</scope>
    <source>
        <strain evidence="2 3">MCA 3645</strain>
    </source>
</reference>
<sequence length="158" mass="17712">MGQGAASQIRLQYRPSALELVAWQTNRARKCAQYPNLPLVSPFSFSFFFGTPFCIAARKARVVFVFSSTAVGCGVGLFAPHFPFFKFRSSLSLSLSHSLSAKGKEKVTGQHLPSQTWSFFSIDTSHACRRSQPITCPRFFFSLSLFLLFRSSLQILRL</sequence>
<dbReference type="EMBL" id="KZ819192">
    <property type="protein sequence ID" value="PWZ00696.1"/>
    <property type="molecule type" value="Genomic_DNA"/>
</dbReference>
<accession>A0A317XQW1</accession>